<keyword evidence="11" id="KW-0460">Magnesium</keyword>
<evidence type="ECO:0000256" key="10">
    <source>
        <dbReference type="ARBA" id="ARBA00048312"/>
    </source>
</evidence>
<comment type="subcellular location">
    <subcellularLocation>
        <location evidence="11">Cytoplasm</location>
    </subcellularLocation>
</comment>
<reference evidence="14" key="1">
    <citation type="submission" date="2022-11" db="UniProtKB">
        <authorList>
            <consortium name="WormBaseParasite"/>
        </authorList>
    </citation>
    <scope>IDENTIFICATION</scope>
</reference>
<dbReference type="AlphaFoldDB" id="A0A914I800"/>
<dbReference type="PROSITE" id="PS00108">
    <property type="entry name" value="PROTEIN_KINASE_ST"/>
    <property type="match status" value="1"/>
</dbReference>
<dbReference type="GO" id="GO:0005737">
    <property type="term" value="C:cytoplasm"/>
    <property type="evidence" value="ECO:0007669"/>
    <property type="project" value="UniProtKB-SubCell"/>
</dbReference>
<comment type="function">
    <text evidence="11">Responds to activation by environmental stress and pro-inflammatory cytokines by phosphorylating a number of transcription factors, and thus regulates transcriptional activity.</text>
</comment>
<keyword evidence="13" id="KW-1185">Reference proteome</keyword>
<evidence type="ECO:0000256" key="11">
    <source>
        <dbReference type="RuleBase" id="RU368052"/>
    </source>
</evidence>
<dbReference type="PROSITE" id="PS50011">
    <property type="entry name" value="PROTEIN_KINASE_DOM"/>
    <property type="match status" value="1"/>
</dbReference>
<proteinExistence type="inferred from homology"/>
<feature type="domain" description="Protein kinase" evidence="12">
    <location>
        <begin position="126"/>
        <end position="423"/>
    </location>
</feature>
<dbReference type="InterPro" id="IPR008351">
    <property type="entry name" value="MAPK_JNK"/>
</dbReference>
<dbReference type="GO" id="GO:0005524">
    <property type="term" value="F:ATP binding"/>
    <property type="evidence" value="ECO:0007669"/>
    <property type="project" value="UniProtKB-UniRule"/>
</dbReference>
<dbReference type="PRINTS" id="PR01772">
    <property type="entry name" value="JNKMAPKINASE"/>
</dbReference>
<evidence type="ECO:0000256" key="9">
    <source>
        <dbReference type="ARBA" id="ARBA00047592"/>
    </source>
</evidence>
<dbReference type="InterPro" id="IPR000719">
    <property type="entry name" value="Prot_kinase_dom"/>
</dbReference>
<keyword evidence="7 11" id="KW-0418">Kinase</keyword>
<keyword evidence="4 11" id="KW-0597">Phosphoprotein</keyword>
<dbReference type="GO" id="GO:0004707">
    <property type="term" value="F:MAP kinase activity"/>
    <property type="evidence" value="ECO:0007669"/>
    <property type="project" value="UniProtKB-UniRule"/>
</dbReference>
<evidence type="ECO:0000256" key="5">
    <source>
        <dbReference type="ARBA" id="ARBA00022679"/>
    </source>
</evidence>
<dbReference type="FunFam" id="1.10.510.10:FF:000624">
    <property type="entry name" value="Mitogen-activated protein kinase"/>
    <property type="match status" value="1"/>
</dbReference>
<dbReference type="PANTHER" id="PTHR24055">
    <property type="entry name" value="MITOGEN-ACTIVATED PROTEIN KINASE"/>
    <property type="match status" value="1"/>
</dbReference>
<dbReference type="InterPro" id="IPR008271">
    <property type="entry name" value="Ser/Thr_kinase_AS"/>
</dbReference>
<dbReference type="Gene3D" id="1.10.510.10">
    <property type="entry name" value="Transferase(Phosphotransferase) domain 1"/>
    <property type="match status" value="1"/>
</dbReference>
<comment type="similarity">
    <text evidence="2 11">Belongs to the protein kinase superfamily. CMGC Ser/Thr protein kinase family. MAP kinase subfamily.</text>
</comment>
<comment type="catalytic activity">
    <reaction evidence="9">
        <text>L-threonyl-[protein] + ATP = O-phospho-L-threonyl-[protein] + ADP + H(+)</text>
        <dbReference type="Rhea" id="RHEA:46608"/>
        <dbReference type="Rhea" id="RHEA-COMP:11060"/>
        <dbReference type="Rhea" id="RHEA-COMP:11605"/>
        <dbReference type="ChEBI" id="CHEBI:15378"/>
        <dbReference type="ChEBI" id="CHEBI:30013"/>
        <dbReference type="ChEBI" id="CHEBI:30616"/>
        <dbReference type="ChEBI" id="CHEBI:61977"/>
        <dbReference type="ChEBI" id="CHEBI:456216"/>
        <dbReference type="EC" id="2.7.11.24"/>
    </reaction>
</comment>
<dbReference type="FunFam" id="3.30.200.20:FF:000028">
    <property type="entry name" value="Mitogen-activated protein kinase"/>
    <property type="match status" value="1"/>
</dbReference>
<dbReference type="GO" id="GO:0106310">
    <property type="term" value="F:protein serine kinase activity"/>
    <property type="evidence" value="ECO:0007669"/>
    <property type="project" value="UniProtKB-UniRule"/>
</dbReference>
<evidence type="ECO:0000256" key="2">
    <source>
        <dbReference type="ARBA" id="ARBA00008832"/>
    </source>
</evidence>
<name>A0A914I800_GLORO</name>
<dbReference type="InterPro" id="IPR011009">
    <property type="entry name" value="Kinase-like_dom_sf"/>
</dbReference>
<dbReference type="SMART" id="SM00220">
    <property type="entry name" value="S_TKc"/>
    <property type="match status" value="1"/>
</dbReference>
<evidence type="ECO:0000256" key="6">
    <source>
        <dbReference type="ARBA" id="ARBA00022741"/>
    </source>
</evidence>
<comment type="cofactor">
    <cofactor evidence="1 11">
        <name>Mg(2+)</name>
        <dbReference type="ChEBI" id="CHEBI:18420"/>
    </cofactor>
</comment>
<sequence length="491" mass="55948">MASIWCRIGNIKSKQKAAFSKKKQHRPFKKLLKQHIAGHLNNIFGSVQQWFSTSATARVVSSDEAFCPSFEQSALSPTFVYQNHMNSISSQGPLEPSSMMNNADNNLQNFREVIFNETVLKLLRRYEFNASIGSGAQGLVICCNDLLTKQRVAIKRLTRPFANVIHAKRAYREFEIMNLVNHRNIIKLLNAYTPQSSLDEFSDIYLVMECMDANLCSVVQMGLDHERLSFLLYQMLCGINHLHKAGIIHRDLKPSNIVVDMNCQLKILDFGLARNSGENMLMTPYVVTRYYRAPEVVLGNGYTTTVDVWSIGCIFGELIRKEVLFRGSDHVDQWTKIVSVLGTPSIEFTARLQLTVRQYVESRPRIEARSWQQIFPDISFPPDFVKERVKLDALLARALLAQMLVIDPNNRISVQDALKHPYVNLWYDSGEVDGPAPVPYNEPIHGANLNVEQWKELIYHQIKDYERTHDIFGNSNAAMNGSGSDEMLDEI</sequence>
<organism evidence="13 14">
    <name type="scientific">Globodera rostochiensis</name>
    <name type="common">Golden nematode worm</name>
    <name type="synonym">Heterodera rostochiensis</name>
    <dbReference type="NCBI Taxonomy" id="31243"/>
    <lineage>
        <taxon>Eukaryota</taxon>
        <taxon>Metazoa</taxon>
        <taxon>Ecdysozoa</taxon>
        <taxon>Nematoda</taxon>
        <taxon>Chromadorea</taxon>
        <taxon>Rhabditida</taxon>
        <taxon>Tylenchina</taxon>
        <taxon>Tylenchomorpha</taxon>
        <taxon>Tylenchoidea</taxon>
        <taxon>Heteroderidae</taxon>
        <taxon>Heteroderinae</taxon>
        <taxon>Globodera</taxon>
    </lineage>
</organism>
<keyword evidence="5 11" id="KW-0808">Transferase</keyword>
<evidence type="ECO:0000313" key="13">
    <source>
        <dbReference type="Proteomes" id="UP000887572"/>
    </source>
</evidence>
<dbReference type="Gene3D" id="3.30.200.20">
    <property type="entry name" value="Phosphorylase Kinase, domain 1"/>
    <property type="match status" value="1"/>
</dbReference>
<keyword evidence="3 11" id="KW-0723">Serine/threonine-protein kinase</keyword>
<dbReference type="InterPro" id="IPR003527">
    <property type="entry name" value="MAP_kinase_CS"/>
</dbReference>
<dbReference type="Proteomes" id="UP000887572">
    <property type="component" value="Unplaced"/>
</dbReference>
<keyword evidence="8 11" id="KW-0067">ATP-binding</keyword>
<dbReference type="SUPFAM" id="SSF56112">
    <property type="entry name" value="Protein kinase-like (PK-like)"/>
    <property type="match status" value="1"/>
</dbReference>
<evidence type="ECO:0000256" key="7">
    <source>
        <dbReference type="ARBA" id="ARBA00022777"/>
    </source>
</evidence>
<evidence type="ECO:0000256" key="1">
    <source>
        <dbReference type="ARBA" id="ARBA00001946"/>
    </source>
</evidence>
<dbReference type="InterPro" id="IPR050117">
    <property type="entry name" value="MAPK"/>
</dbReference>
<comment type="catalytic activity">
    <reaction evidence="10">
        <text>L-seryl-[protein] + ATP = O-phospho-L-seryl-[protein] + ADP + H(+)</text>
        <dbReference type="Rhea" id="RHEA:17989"/>
        <dbReference type="Rhea" id="RHEA-COMP:9863"/>
        <dbReference type="Rhea" id="RHEA-COMP:11604"/>
        <dbReference type="ChEBI" id="CHEBI:15378"/>
        <dbReference type="ChEBI" id="CHEBI:29999"/>
        <dbReference type="ChEBI" id="CHEBI:30616"/>
        <dbReference type="ChEBI" id="CHEBI:83421"/>
        <dbReference type="ChEBI" id="CHEBI:456216"/>
        <dbReference type="EC" id="2.7.11.24"/>
    </reaction>
</comment>
<evidence type="ECO:0000313" key="14">
    <source>
        <dbReference type="WBParaSite" id="Gr19_v10_g7583.t2"/>
    </source>
</evidence>
<dbReference type="Pfam" id="PF00069">
    <property type="entry name" value="Pkinase"/>
    <property type="match status" value="1"/>
</dbReference>
<dbReference type="EC" id="2.7.11.24" evidence="11"/>
<evidence type="ECO:0000256" key="3">
    <source>
        <dbReference type="ARBA" id="ARBA00022527"/>
    </source>
</evidence>
<evidence type="ECO:0000256" key="4">
    <source>
        <dbReference type="ARBA" id="ARBA00022553"/>
    </source>
</evidence>
<accession>A0A914I800</accession>
<evidence type="ECO:0000259" key="12">
    <source>
        <dbReference type="PROSITE" id="PS50011"/>
    </source>
</evidence>
<keyword evidence="6 11" id="KW-0547">Nucleotide-binding</keyword>
<evidence type="ECO:0000256" key="8">
    <source>
        <dbReference type="ARBA" id="ARBA00022840"/>
    </source>
</evidence>
<dbReference type="WBParaSite" id="Gr19_v10_g7583.t2">
    <property type="protein sequence ID" value="Gr19_v10_g7583.t2"/>
    <property type="gene ID" value="Gr19_v10_g7583"/>
</dbReference>
<protein>
    <recommendedName>
        <fullName evidence="11">Stress-activated protein kinase JNK</fullName>
        <ecNumber evidence="11">2.7.11.24</ecNumber>
    </recommendedName>
</protein>
<dbReference type="PROSITE" id="PS01351">
    <property type="entry name" value="MAPK"/>
    <property type="match status" value="1"/>
</dbReference>